<dbReference type="PANTHER" id="PTHR31642">
    <property type="entry name" value="TRICHOTHECENE 3-O-ACETYLTRANSFERASE"/>
    <property type="match status" value="1"/>
</dbReference>
<evidence type="ECO:0000313" key="3">
    <source>
        <dbReference type="Proteomes" id="UP001605036"/>
    </source>
</evidence>
<evidence type="ECO:0000256" key="1">
    <source>
        <dbReference type="ARBA" id="ARBA00009861"/>
    </source>
</evidence>
<sequence length="455" mass="51062">MNPETSKWTTVSTRLVKSEVEREPEWMEWSTLDSFWHGFFSSYFFLYKQEAGAADPESVLPIDRLTGSLSRALEHFYPFAGRLMKPEKDKTQLLFCNNAGVPFSHKRYDGVLSDLIDVEQFQPNEYISGLYDVHPGAQVFDASGLPTLIIQVTDFKCGTRCLSTSWSHTVADGFSGTHFLSSWAQVARGEPISLIPVHNRSLLTPRKSSPVLDGGSVKFFNTVFKEPAAVEFTEPEEGVGIKTMKLSKKRMDELKAEGNRDAQDSILTTVECISAHLWRLVTEKRKHEPHELSRFMILVNGRPRMKDVPAGYFGNCILLTVSTMMVGELLSKPLGHAATVIHSANKCVNEDLIRDFIDWLSVNKFQWSSIGDEPFMPRDPRANLHSVHASWQTRFPFFELDFGGGRPSHAIRNGFRMGLFSAGMFSALPTSSIAGDITVSIFGENNLLENLPDEL</sequence>
<evidence type="ECO:0000313" key="2">
    <source>
        <dbReference type="EMBL" id="KAL2641598.1"/>
    </source>
</evidence>
<name>A0ABD1Z270_9MARC</name>
<gene>
    <name evidence="2" type="ORF">R1flu_009185</name>
</gene>
<dbReference type="Gene3D" id="3.30.559.10">
    <property type="entry name" value="Chloramphenicol acetyltransferase-like domain"/>
    <property type="match status" value="2"/>
</dbReference>
<comment type="similarity">
    <text evidence="1">Belongs to the plant acyltransferase family.</text>
</comment>
<dbReference type="PANTHER" id="PTHR31642:SF160">
    <property type="entry name" value="HXXXD-TYPE ACYL-TRANSFERASE FAMILY PROTEIN"/>
    <property type="match status" value="1"/>
</dbReference>
<reference evidence="2 3" key="1">
    <citation type="submission" date="2024-09" db="EMBL/GenBank/DDBJ databases">
        <title>Chromosome-scale assembly of Riccia fluitans.</title>
        <authorList>
            <person name="Paukszto L."/>
            <person name="Sawicki J."/>
            <person name="Karawczyk K."/>
            <person name="Piernik-Szablinska J."/>
            <person name="Szczecinska M."/>
            <person name="Mazdziarz M."/>
        </authorList>
    </citation>
    <scope>NUCLEOTIDE SEQUENCE [LARGE SCALE GENOMIC DNA]</scope>
    <source>
        <strain evidence="2">Rf_01</strain>
        <tissue evidence="2">Aerial parts of the thallus</tissue>
    </source>
</reference>
<dbReference type="InterPro" id="IPR023213">
    <property type="entry name" value="CAT-like_dom_sf"/>
</dbReference>
<comment type="caution">
    <text evidence="2">The sequence shown here is derived from an EMBL/GenBank/DDBJ whole genome shotgun (WGS) entry which is preliminary data.</text>
</comment>
<dbReference type="InterPro" id="IPR050317">
    <property type="entry name" value="Plant_Fungal_Acyltransferase"/>
</dbReference>
<dbReference type="EMBL" id="JBHFFA010000002">
    <property type="protein sequence ID" value="KAL2641598.1"/>
    <property type="molecule type" value="Genomic_DNA"/>
</dbReference>
<protein>
    <submittedName>
        <fullName evidence="2">Uncharacterized protein</fullName>
    </submittedName>
</protein>
<accession>A0ABD1Z270</accession>
<dbReference type="Pfam" id="PF02458">
    <property type="entry name" value="Transferase"/>
    <property type="match status" value="1"/>
</dbReference>
<dbReference type="AlphaFoldDB" id="A0ABD1Z270"/>
<keyword evidence="3" id="KW-1185">Reference proteome</keyword>
<dbReference type="Proteomes" id="UP001605036">
    <property type="component" value="Unassembled WGS sequence"/>
</dbReference>
<proteinExistence type="inferred from homology"/>
<organism evidence="2 3">
    <name type="scientific">Riccia fluitans</name>
    <dbReference type="NCBI Taxonomy" id="41844"/>
    <lineage>
        <taxon>Eukaryota</taxon>
        <taxon>Viridiplantae</taxon>
        <taxon>Streptophyta</taxon>
        <taxon>Embryophyta</taxon>
        <taxon>Marchantiophyta</taxon>
        <taxon>Marchantiopsida</taxon>
        <taxon>Marchantiidae</taxon>
        <taxon>Marchantiales</taxon>
        <taxon>Ricciaceae</taxon>
        <taxon>Riccia</taxon>
    </lineage>
</organism>